<dbReference type="PROSITE" id="PS50987">
    <property type="entry name" value="HTH_ARSR_2"/>
    <property type="match status" value="1"/>
</dbReference>
<dbReference type="AlphaFoldDB" id="A0A0G0D229"/>
<evidence type="ECO:0000313" key="3">
    <source>
        <dbReference type="Proteomes" id="UP000034798"/>
    </source>
</evidence>
<dbReference type="InterPro" id="IPR036388">
    <property type="entry name" value="WH-like_DNA-bd_sf"/>
</dbReference>
<dbReference type="InterPro" id="IPR000835">
    <property type="entry name" value="HTH_MarR-typ"/>
</dbReference>
<proteinExistence type="predicted"/>
<evidence type="ECO:0000313" key="2">
    <source>
        <dbReference type="EMBL" id="KKP88324.1"/>
    </source>
</evidence>
<dbReference type="Proteomes" id="UP000034798">
    <property type="component" value="Unassembled WGS sequence"/>
</dbReference>
<comment type="caution">
    <text evidence="2">The sequence shown here is derived from an EMBL/GenBank/DDBJ whole genome shotgun (WGS) entry which is preliminary data.</text>
</comment>
<name>A0A0G0D229_9BACT</name>
<dbReference type="InterPro" id="IPR001845">
    <property type="entry name" value="HTH_ArsR_DNA-bd_dom"/>
</dbReference>
<evidence type="ECO:0000259" key="1">
    <source>
        <dbReference type="PROSITE" id="PS50987"/>
    </source>
</evidence>
<reference evidence="2 3" key="1">
    <citation type="journal article" date="2015" name="Nature">
        <title>rRNA introns, odd ribosomes, and small enigmatic genomes across a large radiation of phyla.</title>
        <authorList>
            <person name="Brown C.T."/>
            <person name="Hug L.A."/>
            <person name="Thomas B.C."/>
            <person name="Sharon I."/>
            <person name="Castelle C.J."/>
            <person name="Singh A."/>
            <person name="Wilkins M.J."/>
            <person name="Williams K.H."/>
            <person name="Banfield J.F."/>
        </authorList>
    </citation>
    <scope>NUCLEOTIDE SEQUENCE [LARGE SCALE GENOMIC DNA]</scope>
</reference>
<dbReference type="EMBL" id="LBQZ01000021">
    <property type="protein sequence ID" value="KKP88324.1"/>
    <property type="molecule type" value="Genomic_DNA"/>
</dbReference>
<sequence length="102" mass="11857">MSYNGEMKKNNIKNTKTSKQLERHFKGVANHRRIAILMLVFKDPGITLEQIAESLDCNFKTISEHTRRLAQAGLLNKSYRGRKVEHSVSPYGQRFCLFIQQF</sequence>
<gene>
    <name evidence="2" type="ORF">UR91_C0021G0011</name>
</gene>
<feature type="domain" description="HTH arsR-type" evidence="1">
    <location>
        <begin position="13"/>
        <end position="102"/>
    </location>
</feature>
<dbReference type="SMART" id="SM00418">
    <property type="entry name" value="HTH_ARSR"/>
    <property type="match status" value="1"/>
</dbReference>
<organism evidence="2 3">
    <name type="scientific">Candidatus Nomurabacteria bacterium GW2011_GWC2_35_8</name>
    <dbReference type="NCBI Taxonomy" id="1618752"/>
    <lineage>
        <taxon>Bacteria</taxon>
        <taxon>Candidatus Nomuraibacteriota</taxon>
    </lineage>
</organism>
<dbReference type="Pfam" id="PF01047">
    <property type="entry name" value="MarR"/>
    <property type="match status" value="1"/>
</dbReference>
<dbReference type="InterPro" id="IPR036390">
    <property type="entry name" value="WH_DNA-bd_sf"/>
</dbReference>
<dbReference type="GO" id="GO:0003700">
    <property type="term" value="F:DNA-binding transcription factor activity"/>
    <property type="evidence" value="ECO:0007669"/>
    <property type="project" value="InterPro"/>
</dbReference>
<dbReference type="Gene3D" id="1.10.10.10">
    <property type="entry name" value="Winged helix-like DNA-binding domain superfamily/Winged helix DNA-binding domain"/>
    <property type="match status" value="1"/>
</dbReference>
<dbReference type="CDD" id="cd00090">
    <property type="entry name" value="HTH_ARSR"/>
    <property type="match status" value="1"/>
</dbReference>
<accession>A0A0G0D229</accession>
<protein>
    <submittedName>
        <fullName evidence="2">Transcriptional regulator, ArsR family</fullName>
    </submittedName>
</protein>
<dbReference type="InterPro" id="IPR011991">
    <property type="entry name" value="ArsR-like_HTH"/>
</dbReference>
<dbReference type="SUPFAM" id="SSF46785">
    <property type="entry name" value="Winged helix' DNA-binding domain"/>
    <property type="match status" value="1"/>
</dbReference>